<protein>
    <submittedName>
        <fullName evidence="2">Uncharacterized protein</fullName>
    </submittedName>
</protein>
<proteinExistence type="predicted"/>
<feature type="transmembrane region" description="Helical" evidence="1">
    <location>
        <begin position="12"/>
        <end position="36"/>
    </location>
</feature>
<name>A0AAN9S6M1_PSOTE</name>
<sequence length="79" mass="9368">MTKEYCIKIFLIIYSWKCCVCELWVLYLNGLLLFWLQSSVDKDNVSKHRCNFLRIALSCPLKISFFVESLEPIGFVLWV</sequence>
<evidence type="ECO:0000313" key="2">
    <source>
        <dbReference type="EMBL" id="KAK7389976.1"/>
    </source>
</evidence>
<keyword evidence="1" id="KW-1133">Transmembrane helix</keyword>
<evidence type="ECO:0000256" key="1">
    <source>
        <dbReference type="SAM" id="Phobius"/>
    </source>
</evidence>
<comment type="caution">
    <text evidence="2">The sequence shown here is derived from an EMBL/GenBank/DDBJ whole genome shotgun (WGS) entry which is preliminary data.</text>
</comment>
<dbReference type="Proteomes" id="UP001386955">
    <property type="component" value="Unassembled WGS sequence"/>
</dbReference>
<organism evidence="2 3">
    <name type="scientific">Psophocarpus tetragonolobus</name>
    <name type="common">Winged bean</name>
    <name type="synonym">Dolichos tetragonolobus</name>
    <dbReference type="NCBI Taxonomy" id="3891"/>
    <lineage>
        <taxon>Eukaryota</taxon>
        <taxon>Viridiplantae</taxon>
        <taxon>Streptophyta</taxon>
        <taxon>Embryophyta</taxon>
        <taxon>Tracheophyta</taxon>
        <taxon>Spermatophyta</taxon>
        <taxon>Magnoliopsida</taxon>
        <taxon>eudicotyledons</taxon>
        <taxon>Gunneridae</taxon>
        <taxon>Pentapetalae</taxon>
        <taxon>rosids</taxon>
        <taxon>fabids</taxon>
        <taxon>Fabales</taxon>
        <taxon>Fabaceae</taxon>
        <taxon>Papilionoideae</taxon>
        <taxon>50 kb inversion clade</taxon>
        <taxon>NPAAA clade</taxon>
        <taxon>indigoferoid/millettioid clade</taxon>
        <taxon>Phaseoleae</taxon>
        <taxon>Psophocarpus</taxon>
    </lineage>
</organism>
<keyword evidence="3" id="KW-1185">Reference proteome</keyword>
<evidence type="ECO:0000313" key="3">
    <source>
        <dbReference type="Proteomes" id="UP001386955"/>
    </source>
</evidence>
<keyword evidence="1" id="KW-0472">Membrane</keyword>
<dbReference type="EMBL" id="JAYMYS010000006">
    <property type="protein sequence ID" value="KAK7389976.1"/>
    <property type="molecule type" value="Genomic_DNA"/>
</dbReference>
<reference evidence="2 3" key="1">
    <citation type="submission" date="2024-01" db="EMBL/GenBank/DDBJ databases">
        <title>The genomes of 5 underutilized Papilionoideae crops provide insights into root nodulation and disease resistanc.</title>
        <authorList>
            <person name="Jiang F."/>
        </authorList>
    </citation>
    <scope>NUCLEOTIDE SEQUENCE [LARGE SCALE GENOMIC DNA]</scope>
    <source>
        <strain evidence="2">DUOXIRENSHENG_FW03</strain>
        <tissue evidence="2">Leaves</tissue>
    </source>
</reference>
<gene>
    <name evidence="2" type="ORF">VNO78_25273</name>
</gene>
<dbReference type="AlphaFoldDB" id="A0AAN9S6M1"/>
<keyword evidence="1" id="KW-0812">Transmembrane</keyword>
<accession>A0AAN9S6M1</accession>